<dbReference type="GO" id="GO:0016757">
    <property type="term" value="F:glycosyltransferase activity"/>
    <property type="evidence" value="ECO:0007669"/>
    <property type="project" value="UniProtKB-KW"/>
</dbReference>
<organism evidence="6">
    <name type="scientific">uncultured Solirubrobacteraceae bacterium</name>
    <dbReference type="NCBI Taxonomy" id="1162706"/>
    <lineage>
        <taxon>Bacteria</taxon>
        <taxon>Bacillati</taxon>
        <taxon>Actinomycetota</taxon>
        <taxon>Thermoleophilia</taxon>
        <taxon>Solirubrobacterales</taxon>
        <taxon>Solirubrobacteraceae</taxon>
        <taxon>environmental samples</taxon>
    </lineage>
</organism>
<evidence type="ECO:0000256" key="2">
    <source>
        <dbReference type="ARBA" id="ARBA00006739"/>
    </source>
</evidence>
<protein>
    <recommendedName>
        <fullName evidence="5">Glycosyltransferase 2-like domain-containing protein</fullName>
    </recommendedName>
</protein>
<dbReference type="PANTHER" id="PTHR43179">
    <property type="entry name" value="RHAMNOSYLTRANSFERASE WBBL"/>
    <property type="match status" value="1"/>
</dbReference>
<evidence type="ECO:0000313" key="6">
    <source>
        <dbReference type="EMBL" id="CAA9501128.1"/>
    </source>
</evidence>
<evidence type="ECO:0000256" key="1">
    <source>
        <dbReference type="ARBA" id="ARBA00004776"/>
    </source>
</evidence>
<accession>A0A6J4SJF7</accession>
<dbReference type="InterPro" id="IPR001173">
    <property type="entry name" value="Glyco_trans_2-like"/>
</dbReference>
<name>A0A6J4SJF7_9ACTN</name>
<dbReference type="PANTHER" id="PTHR43179:SF12">
    <property type="entry name" value="GALACTOFURANOSYLTRANSFERASE GLFT2"/>
    <property type="match status" value="1"/>
</dbReference>
<dbReference type="InterPro" id="IPR029044">
    <property type="entry name" value="Nucleotide-diphossugar_trans"/>
</dbReference>
<dbReference type="Pfam" id="PF00535">
    <property type="entry name" value="Glycos_transf_2"/>
    <property type="match status" value="1"/>
</dbReference>
<dbReference type="Gene3D" id="3.90.550.10">
    <property type="entry name" value="Spore Coat Polysaccharide Biosynthesis Protein SpsA, Chain A"/>
    <property type="match status" value="1"/>
</dbReference>
<comment type="similarity">
    <text evidence="2">Belongs to the glycosyltransferase 2 family.</text>
</comment>
<comment type="pathway">
    <text evidence="1">Cell wall biogenesis; cell wall polysaccharide biosynthesis.</text>
</comment>
<dbReference type="CDD" id="cd04185">
    <property type="entry name" value="GT_2_like_b"/>
    <property type="match status" value="1"/>
</dbReference>
<dbReference type="EMBL" id="CADCVT010000191">
    <property type="protein sequence ID" value="CAA9501128.1"/>
    <property type="molecule type" value="Genomic_DNA"/>
</dbReference>
<gene>
    <name evidence="6" type="ORF">AVDCRST_MAG85-1765</name>
</gene>
<proteinExistence type="inferred from homology"/>
<feature type="domain" description="Glycosyltransferase 2-like" evidence="5">
    <location>
        <begin position="4"/>
        <end position="107"/>
    </location>
</feature>
<reference evidence="6" key="1">
    <citation type="submission" date="2020-02" db="EMBL/GenBank/DDBJ databases">
        <authorList>
            <person name="Meier V. D."/>
        </authorList>
    </citation>
    <scope>NUCLEOTIDE SEQUENCE</scope>
    <source>
        <strain evidence="6">AVDCRST_MAG85</strain>
    </source>
</reference>
<keyword evidence="3" id="KW-0328">Glycosyltransferase</keyword>
<evidence type="ECO:0000256" key="3">
    <source>
        <dbReference type="ARBA" id="ARBA00022676"/>
    </source>
</evidence>
<dbReference type="SUPFAM" id="SSF53448">
    <property type="entry name" value="Nucleotide-diphospho-sugar transferases"/>
    <property type="match status" value="1"/>
</dbReference>
<evidence type="ECO:0000259" key="5">
    <source>
        <dbReference type="Pfam" id="PF00535"/>
    </source>
</evidence>
<keyword evidence="4" id="KW-0808">Transferase</keyword>
<dbReference type="AlphaFoldDB" id="A0A6J4SJF7"/>
<sequence>MVWAVVVTYNRRELLEQCLAALLAQTRPPDRITVVDNASTDGTGALLASNTYVSKGVKMISLAENQGSSGGFHAGLVAAHEAGADWAWLMDDDTIPRPDALEKLLSADTEAIVRASVAVWKDGRLHPMNVPGFERDAVAPLVDGAAAGVLPLRTATFVSLLVHRRVVDEFGLPDTGFFLWSDDIEYTARITRGAGGETRAVLVASSVVEHRTKTPHTAVSETGGRFYFHARNTLYMIRGRSWSPIEKLSLLYLLVLTSLQYVRGGGNPKVVARGLRDGVRRR</sequence>
<evidence type="ECO:0000256" key="4">
    <source>
        <dbReference type="ARBA" id="ARBA00022679"/>
    </source>
</evidence>